<dbReference type="OrthoDB" id="2458448at2759"/>
<dbReference type="AlphaFoldDB" id="A0A397U9B5"/>
<dbReference type="Proteomes" id="UP000266673">
    <property type="component" value="Unassembled WGS sequence"/>
</dbReference>
<reference evidence="2 3" key="1">
    <citation type="submission" date="2018-06" db="EMBL/GenBank/DDBJ databases">
        <title>Comparative genomics reveals the genomic features of Rhizophagus irregularis, R. cerebriforme, R. diaphanum and Gigaspora rosea, and their symbiotic lifestyle signature.</title>
        <authorList>
            <person name="Morin E."/>
            <person name="San Clemente H."/>
            <person name="Chen E.C.H."/>
            <person name="De La Providencia I."/>
            <person name="Hainaut M."/>
            <person name="Kuo A."/>
            <person name="Kohler A."/>
            <person name="Murat C."/>
            <person name="Tang N."/>
            <person name="Roy S."/>
            <person name="Loubradou J."/>
            <person name="Henrissat B."/>
            <person name="Grigoriev I.V."/>
            <person name="Corradi N."/>
            <person name="Roux C."/>
            <person name="Martin F.M."/>
        </authorList>
    </citation>
    <scope>NUCLEOTIDE SEQUENCE [LARGE SCALE GENOMIC DNA]</scope>
    <source>
        <strain evidence="2 3">DAOM 194757</strain>
    </source>
</reference>
<organism evidence="2 3">
    <name type="scientific">Gigaspora rosea</name>
    <dbReference type="NCBI Taxonomy" id="44941"/>
    <lineage>
        <taxon>Eukaryota</taxon>
        <taxon>Fungi</taxon>
        <taxon>Fungi incertae sedis</taxon>
        <taxon>Mucoromycota</taxon>
        <taxon>Glomeromycotina</taxon>
        <taxon>Glomeromycetes</taxon>
        <taxon>Diversisporales</taxon>
        <taxon>Gigasporaceae</taxon>
        <taxon>Gigaspora</taxon>
    </lineage>
</organism>
<comment type="caution">
    <text evidence="2">The sequence shown here is derived from an EMBL/GenBank/DDBJ whole genome shotgun (WGS) entry which is preliminary data.</text>
</comment>
<dbReference type="EMBL" id="QKWP01001749">
    <property type="protein sequence ID" value="RIB06880.1"/>
    <property type="molecule type" value="Genomic_DNA"/>
</dbReference>
<evidence type="ECO:0000313" key="3">
    <source>
        <dbReference type="Proteomes" id="UP000266673"/>
    </source>
</evidence>
<accession>A0A397U9B5</accession>
<keyword evidence="3" id="KW-1185">Reference proteome</keyword>
<protein>
    <recommendedName>
        <fullName evidence="4">F-box domain-containing protein</fullName>
    </recommendedName>
</protein>
<dbReference type="Gene3D" id="1.20.5.340">
    <property type="match status" value="1"/>
</dbReference>
<sequence length="369" mass="43276">MTRETKLKKFTRQLRSGNCDIAKVTNQYLEDTVKLLCHKLRQKEISENDHSIRIKEIENLKNEINQLQIQIKNLQNELNSLKDENRKLRQENSNLHNTLIGICNNFGLIQINNGNKNSNKQIQEKNQVVINLNRRIRKILEEYKQKYERDSNIVVAGLSKITKIIEMKINEKKEWEKIEIPEILAEIGFYLDLKSLLAFSLVDKTTNRFIVSHININQTFWQTYYNCNFPSYLTKEELYFLNEIHKELQEENYFNDFEENDPIKNLFMVIHSIDCYQLVGSKDKILFSQKASANASPHFADASDPSLLPLRLKIPRPLFERSKKIKEAFLRKASASVFPKSDPRSLPEWFIVVNALLLQRAFAIAFPAE</sequence>
<name>A0A397U9B5_9GLOM</name>
<evidence type="ECO:0000313" key="2">
    <source>
        <dbReference type="EMBL" id="RIB06880.1"/>
    </source>
</evidence>
<evidence type="ECO:0000256" key="1">
    <source>
        <dbReference type="SAM" id="Coils"/>
    </source>
</evidence>
<feature type="coiled-coil region" evidence="1">
    <location>
        <begin position="50"/>
        <end position="142"/>
    </location>
</feature>
<gene>
    <name evidence="2" type="ORF">C2G38_2147838</name>
</gene>
<evidence type="ECO:0008006" key="4">
    <source>
        <dbReference type="Google" id="ProtNLM"/>
    </source>
</evidence>
<keyword evidence="1" id="KW-0175">Coiled coil</keyword>
<proteinExistence type="predicted"/>